<gene>
    <name evidence="2" type="ORF">DBV05_g6702</name>
</gene>
<keyword evidence="3" id="KW-1185">Reference proteome</keyword>
<organism evidence="2 3">
    <name type="scientific">Lasiodiplodia theobromae</name>
    <dbReference type="NCBI Taxonomy" id="45133"/>
    <lineage>
        <taxon>Eukaryota</taxon>
        <taxon>Fungi</taxon>
        <taxon>Dikarya</taxon>
        <taxon>Ascomycota</taxon>
        <taxon>Pezizomycotina</taxon>
        <taxon>Dothideomycetes</taxon>
        <taxon>Dothideomycetes incertae sedis</taxon>
        <taxon>Botryosphaeriales</taxon>
        <taxon>Botryosphaeriaceae</taxon>
        <taxon>Lasiodiplodia</taxon>
    </lineage>
</organism>
<dbReference type="AlphaFoldDB" id="A0A5N5D9Z3"/>
<feature type="compositionally biased region" description="Low complexity" evidence="1">
    <location>
        <begin position="94"/>
        <end position="107"/>
    </location>
</feature>
<feature type="region of interest" description="Disordered" evidence="1">
    <location>
        <begin position="22"/>
        <end position="127"/>
    </location>
</feature>
<evidence type="ECO:0000313" key="3">
    <source>
        <dbReference type="Proteomes" id="UP000325902"/>
    </source>
</evidence>
<dbReference type="Proteomes" id="UP000325902">
    <property type="component" value="Unassembled WGS sequence"/>
</dbReference>
<comment type="caution">
    <text evidence="2">The sequence shown here is derived from an EMBL/GenBank/DDBJ whole genome shotgun (WGS) entry which is preliminary data.</text>
</comment>
<evidence type="ECO:0000256" key="1">
    <source>
        <dbReference type="SAM" id="MobiDB-lite"/>
    </source>
</evidence>
<reference evidence="2 3" key="1">
    <citation type="journal article" date="2019" name="Sci. Rep.">
        <title>A multi-omics analysis of the grapevine pathogen Lasiodiplodia theobromae reveals that temperature affects the expression of virulence- and pathogenicity-related genes.</title>
        <authorList>
            <person name="Felix C."/>
            <person name="Meneses R."/>
            <person name="Goncalves M.F.M."/>
            <person name="Tilleman L."/>
            <person name="Duarte A.S."/>
            <person name="Jorrin-Novo J.V."/>
            <person name="Van de Peer Y."/>
            <person name="Deforce D."/>
            <person name="Van Nieuwerburgh F."/>
            <person name="Esteves A.C."/>
            <person name="Alves A."/>
        </authorList>
    </citation>
    <scope>NUCLEOTIDE SEQUENCE [LARGE SCALE GENOMIC DNA]</scope>
    <source>
        <strain evidence="2 3">LA-SOL3</strain>
    </source>
</reference>
<dbReference type="EMBL" id="VCHE01000041">
    <property type="protein sequence ID" value="KAB2574643.1"/>
    <property type="molecule type" value="Genomic_DNA"/>
</dbReference>
<accession>A0A5N5D9Z3</accession>
<name>A0A5N5D9Z3_9PEZI</name>
<evidence type="ECO:0000313" key="2">
    <source>
        <dbReference type="EMBL" id="KAB2574643.1"/>
    </source>
</evidence>
<feature type="compositionally biased region" description="Polar residues" evidence="1">
    <location>
        <begin position="114"/>
        <end position="127"/>
    </location>
</feature>
<sequence>MPNFDPNVPEIIPEYQAHLFEMLGIGPSDQPSVPEGEQPLESGGGGGGSMSGAANDMPSEVVASAQDQQEPVDDGSDQDAEHDEFDSLFEEETSAAADASTVAGTPAADRDYQTPGTDFSDVNSNFK</sequence>
<feature type="compositionally biased region" description="Acidic residues" evidence="1">
    <location>
        <begin position="70"/>
        <end position="93"/>
    </location>
</feature>
<proteinExistence type="predicted"/>
<protein>
    <submittedName>
        <fullName evidence="2">Uncharacterized protein</fullName>
    </submittedName>
</protein>